<proteinExistence type="predicted"/>
<dbReference type="eggNOG" id="COG1309">
    <property type="taxonomic scope" value="Bacteria"/>
</dbReference>
<reference evidence="4 5" key="1">
    <citation type="submission" date="2010-02" db="EMBL/GenBank/DDBJ databases">
        <authorList>
            <person name="Weinstock G."/>
            <person name="Sodergren E."/>
            <person name="Clifton S."/>
            <person name="Fulton L."/>
            <person name="Fulton B."/>
            <person name="Courtney L."/>
            <person name="Fronick C."/>
            <person name="Harrison M."/>
            <person name="Strong C."/>
            <person name="Farmer C."/>
            <person name="Delahaunty K."/>
            <person name="Markovic C."/>
            <person name="Hall O."/>
            <person name="Minx P."/>
            <person name="Tomlinson C."/>
            <person name="Mitreva M."/>
            <person name="Nelson J."/>
            <person name="Hou S."/>
            <person name="Wollam A."/>
            <person name="Pepin K.H."/>
            <person name="Johnson M."/>
            <person name="Bhonagiri V."/>
            <person name="Zhang X."/>
            <person name="Suruliraj S."/>
            <person name="Warren W."/>
            <person name="Chinwalla A."/>
            <person name="Mardis E.R."/>
            <person name="Wilson R.K."/>
        </authorList>
    </citation>
    <scope>NUCLEOTIDE SEQUENCE [LARGE SCALE GENOMIC DNA]</scope>
    <source>
        <strain evidence="4 5">DSM 2876</strain>
    </source>
</reference>
<protein>
    <submittedName>
        <fullName evidence="4">Transcriptional regulator, TetR family</fullName>
    </submittedName>
</protein>
<sequence length="196" mass="22902">MNKSQSKYFNTACLMDEALLSLLQKKDYTYITVKEICEKAGVNRSTFYLHYETMDDLLQESLSYLFSKFKMKYDSSAQVKVDSDSLGNLYLITPEYIIPYLEFLYENKQIFMTAIKKPAIFEVSKHYDEMYSGIFNPILERFGVEPGERKYILTYHISGMHAIIIEWVKNGCKESAQYIADLLIKYTLPYKEPDGV</sequence>
<evidence type="ECO:0000313" key="4">
    <source>
        <dbReference type="EMBL" id="EFF69679.1"/>
    </source>
</evidence>
<dbReference type="InterPro" id="IPR009057">
    <property type="entry name" value="Homeodomain-like_sf"/>
</dbReference>
<dbReference type="HOGENOM" id="CLU_087539_6_2_9"/>
<dbReference type="PANTHER" id="PTHR43479:SF11">
    <property type="entry name" value="ACREF_ENVCD OPERON REPRESSOR-RELATED"/>
    <property type="match status" value="1"/>
</dbReference>
<dbReference type="Pfam" id="PF14278">
    <property type="entry name" value="TetR_C_8"/>
    <property type="match status" value="1"/>
</dbReference>
<dbReference type="EMBL" id="ABWN01000017">
    <property type="protein sequence ID" value="EFF69679.1"/>
    <property type="molecule type" value="Genomic_DNA"/>
</dbReference>
<dbReference type="Proteomes" id="UP000006238">
    <property type="component" value="Unassembled WGS sequence"/>
</dbReference>
<gene>
    <name evidence="4" type="ORF">BUTYVIB_00192</name>
</gene>
<dbReference type="RefSeq" id="WP_005600838.1">
    <property type="nucleotide sequence ID" value="NZ_GG663519.1"/>
</dbReference>
<feature type="DNA-binding region" description="H-T-H motif" evidence="2">
    <location>
        <begin position="32"/>
        <end position="51"/>
    </location>
</feature>
<keyword evidence="5" id="KW-1185">Reference proteome</keyword>
<dbReference type="GeneID" id="98918557"/>
<dbReference type="InterPro" id="IPR050624">
    <property type="entry name" value="HTH-type_Tx_Regulator"/>
</dbReference>
<dbReference type="GO" id="GO:0003677">
    <property type="term" value="F:DNA binding"/>
    <property type="evidence" value="ECO:0007669"/>
    <property type="project" value="UniProtKB-UniRule"/>
</dbReference>
<dbReference type="InterPro" id="IPR001647">
    <property type="entry name" value="HTH_TetR"/>
</dbReference>
<comment type="caution">
    <text evidence="4">The sequence shown here is derived from an EMBL/GenBank/DDBJ whole genome shotgun (WGS) entry which is preliminary data.</text>
</comment>
<name>D4RW62_9FIRM</name>
<evidence type="ECO:0000256" key="2">
    <source>
        <dbReference type="PROSITE-ProRule" id="PRU00335"/>
    </source>
</evidence>
<keyword evidence="1 2" id="KW-0238">DNA-binding</keyword>
<dbReference type="Gene3D" id="1.10.357.10">
    <property type="entry name" value="Tetracycline Repressor, domain 2"/>
    <property type="match status" value="1"/>
</dbReference>
<dbReference type="PANTHER" id="PTHR43479">
    <property type="entry name" value="ACREF/ENVCD OPERON REPRESSOR-RELATED"/>
    <property type="match status" value="1"/>
</dbReference>
<accession>D4RW62</accession>
<evidence type="ECO:0000259" key="3">
    <source>
        <dbReference type="PROSITE" id="PS50977"/>
    </source>
</evidence>
<evidence type="ECO:0000313" key="5">
    <source>
        <dbReference type="Proteomes" id="UP000006238"/>
    </source>
</evidence>
<dbReference type="Pfam" id="PF00440">
    <property type="entry name" value="TetR_N"/>
    <property type="match status" value="1"/>
</dbReference>
<organism evidence="4 5">
    <name type="scientific">Eshraghiella crossota DSM 2876</name>
    <dbReference type="NCBI Taxonomy" id="511680"/>
    <lineage>
        <taxon>Bacteria</taxon>
        <taxon>Bacillati</taxon>
        <taxon>Bacillota</taxon>
        <taxon>Clostridia</taxon>
        <taxon>Lachnospirales</taxon>
        <taxon>Lachnospiraceae</taxon>
        <taxon>Eshraghiella</taxon>
    </lineage>
</organism>
<dbReference type="SUPFAM" id="SSF46689">
    <property type="entry name" value="Homeodomain-like"/>
    <property type="match status" value="1"/>
</dbReference>
<dbReference type="InterPro" id="IPR039532">
    <property type="entry name" value="TetR_C_Firmicutes"/>
</dbReference>
<dbReference type="PROSITE" id="PS50977">
    <property type="entry name" value="HTH_TETR_2"/>
    <property type="match status" value="1"/>
</dbReference>
<evidence type="ECO:0000256" key="1">
    <source>
        <dbReference type="ARBA" id="ARBA00023125"/>
    </source>
</evidence>
<dbReference type="AlphaFoldDB" id="D4RW62"/>
<feature type="domain" description="HTH tetR-type" evidence="3">
    <location>
        <begin position="9"/>
        <end position="69"/>
    </location>
</feature>